<evidence type="ECO:0000256" key="3">
    <source>
        <dbReference type="ARBA" id="ARBA00022475"/>
    </source>
</evidence>
<feature type="compositionally biased region" description="Basic and acidic residues" evidence="10">
    <location>
        <begin position="49"/>
        <end position="58"/>
    </location>
</feature>
<accession>A0A919ME30</accession>
<name>A0A919ME30_9ACTN</name>
<dbReference type="GO" id="GO:0043953">
    <property type="term" value="P:protein transport by the Tat complex"/>
    <property type="evidence" value="ECO:0007669"/>
    <property type="project" value="UniProtKB-UniRule"/>
</dbReference>
<evidence type="ECO:0000313" key="11">
    <source>
        <dbReference type="EMBL" id="GIE11209.1"/>
    </source>
</evidence>
<evidence type="ECO:0000256" key="8">
    <source>
        <dbReference type="ARBA" id="ARBA00023136"/>
    </source>
</evidence>
<dbReference type="EMBL" id="BOMM01000024">
    <property type="protein sequence ID" value="GIE11209.1"/>
    <property type="molecule type" value="Genomic_DNA"/>
</dbReference>
<comment type="subcellular location">
    <subcellularLocation>
        <location evidence="1 9">Cell membrane</location>
        <topology evidence="1 9">Single-pass membrane protein</topology>
    </subcellularLocation>
</comment>
<feature type="region of interest" description="Disordered" evidence="10">
    <location>
        <begin position="49"/>
        <end position="129"/>
    </location>
</feature>
<evidence type="ECO:0000313" key="12">
    <source>
        <dbReference type="Proteomes" id="UP000598174"/>
    </source>
</evidence>
<keyword evidence="2 9" id="KW-0813">Transport</keyword>
<comment type="caution">
    <text evidence="11">The sequence shown here is derived from an EMBL/GenBank/DDBJ whole genome shotgun (WGS) entry which is preliminary data.</text>
</comment>
<dbReference type="GO" id="GO:0033281">
    <property type="term" value="C:TAT protein transport complex"/>
    <property type="evidence" value="ECO:0007669"/>
    <property type="project" value="UniProtKB-UniRule"/>
</dbReference>
<feature type="compositionally biased region" description="Polar residues" evidence="10">
    <location>
        <begin position="61"/>
        <end position="77"/>
    </location>
</feature>
<protein>
    <recommendedName>
        <fullName evidence="9">Sec-independent protein translocase protein TatA</fullName>
    </recommendedName>
</protein>
<dbReference type="Proteomes" id="UP000598174">
    <property type="component" value="Unassembled WGS sequence"/>
</dbReference>
<keyword evidence="3 9" id="KW-1003">Cell membrane</keyword>
<keyword evidence="7 9" id="KW-0811">Translocation</keyword>
<dbReference type="Pfam" id="PF02416">
    <property type="entry name" value="TatA_B_E"/>
    <property type="match status" value="1"/>
</dbReference>
<evidence type="ECO:0000256" key="7">
    <source>
        <dbReference type="ARBA" id="ARBA00023010"/>
    </source>
</evidence>
<dbReference type="GO" id="GO:0008320">
    <property type="term" value="F:protein transmembrane transporter activity"/>
    <property type="evidence" value="ECO:0007669"/>
    <property type="project" value="UniProtKB-UniRule"/>
</dbReference>
<reference evidence="11" key="1">
    <citation type="submission" date="2021-01" db="EMBL/GenBank/DDBJ databases">
        <title>Whole genome shotgun sequence of Actinoplanes ferrugineus NBRC 15555.</title>
        <authorList>
            <person name="Komaki H."/>
            <person name="Tamura T."/>
        </authorList>
    </citation>
    <scope>NUCLEOTIDE SEQUENCE</scope>
    <source>
        <strain evidence="11">NBRC 15555</strain>
    </source>
</reference>
<keyword evidence="8 9" id="KW-0472">Membrane</keyword>
<dbReference type="PANTHER" id="PTHR42982:SF8">
    <property type="entry name" value="SEC-INDEPENDENT PROTEIN TRANSLOCASE PROTEIN TATA"/>
    <property type="match status" value="1"/>
</dbReference>
<dbReference type="HAMAP" id="MF_00236">
    <property type="entry name" value="TatA_E"/>
    <property type="match status" value="1"/>
</dbReference>
<comment type="function">
    <text evidence="9">Part of the twin-arginine translocation (Tat) system that transports large folded proteins containing a characteristic twin-arginine motif in their signal peptide across membranes. TatA could form the protein-conducting channel of the Tat system.</text>
</comment>
<dbReference type="InterPro" id="IPR006312">
    <property type="entry name" value="TatA/E"/>
</dbReference>
<comment type="similarity">
    <text evidence="9">Belongs to the TatA/E family.</text>
</comment>
<evidence type="ECO:0000256" key="4">
    <source>
        <dbReference type="ARBA" id="ARBA00022692"/>
    </source>
</evidence>
<dbReference type="Gene3D" id="1.20.5.3310">
    <property type="match status" value="1"/>
</dbReference>
<organism evidence="11 12">
    <name type="scientific">Paractinoplanes ferrugineus</name>
    <dbReference type="NCBI Taxonomy" id="113564"/>
    <lineage>
        <taxon>Bacteria</taxon>
        <taxon>Bacillati</taxon>
        <taxon>Actinomycetota</taxon>
        <taxon>Actinomycetes</taxon>
        <taxon>Micromonosporales</taxon>
        <taxon>Micromonosporaceae</taxon>
        <taxon>Paractinoplanes</taxon>
    </lineage>
</organism>
<dbReference type="RefSeq" id="WP_203817759.1">
    <property type="nucleotide sequence ID" value="NZ_BAAABP010000028.1"/>
</dbReference>
<evidence type="ECO:0000256" key="10">
    <source>
        <dbReference type="SAM" id="MobiDB-lite"/>
    </source>
</evidence>
<evidence type="ECO:0000256" key="6">
    <source>
        <dbReference type="ARBA" id="ARBA00022989"/>
    </source>
</evidence>
<keyword evidence="5 9" id="KW-0653">Protein transport</keyword>
<evidence type="ECO:0000256" key="2">
    <source>
        <dbReference type="ARBA" id="ARBA00022448"/>
    </source>
</evidence>
<evidence type="ECO:0000256" key="5">
    <source>
        <dbReference type="ARBA" id="ARBA00022927"/>
    </source>
</evidence>
<dbReference type="NCBIfam" id="NF001854">
    <property type="entry name" value="PRK00575.1"/>
    <property type="match status" value="1"/>
</dbReference>
<evidence type="ECO:0000256" key="9">
    <source>
        <dbReference type="HAMAP-Rule" id="MF_00236"/>
    </source>
</evidence>
<proteinExistence type="inferred from homology"/>
<gene>
    <name evidence="9" type="primary">tatA</name>
    <name evidence="11" type="ORF">Afe05nite_30490</name>
</gene>
<comment type="subunit">
    <text evidence="9">The Tat system comprises two distinct complexes: a TatABC complex, containing multiple copies of TatA, TatB and TatC subunits, and a separate TatA complex, containing only TatA subunits. Substrates initially bind to the TatABC complex, which probably triggers association of the separate TatA complex to form the active translocon.</text>
</comment>
<keyword evidence="4 9" id="KW-0812">Transmembrane</keyword>
<feature type="compositionally biased region" description="Low complexity" evidence="10">
    <location>
        <begin position="93"/>
        <end position="111"/>
    </location>
</feature>
<dbReference type="AlphaFoldDB" id="A0A919ME30"/>
<evidence type="ECO:0000256" key="1">
    <source>
        <dbReference type="ARBA" id="ARBA00004162"/>
    </source>
</evidence>
<dbReference type="InterPro" id="IPR003369">
    <property type="entry name" value="TatA/B/E"/>
</dbReference>
<keyword evidence="12" id="KW-1185">Reference proteome</keyword>
<sequence>MGALKPWHIAIFVVVLVLLFGAKRLPDAARSLGRSLRIIKAETKGLIDENNDVAEKAEPQYNRQPIQGEVQQPNGFQQAPPANGYQQAPPANGYQQAPPAQGYQQPQYQQPQQPPAQPYVDPVQRTNDR</sequence>
<dbReference type="PANTHER" id="PTHR42982">
    <property type="entry name" value="SEC-INDEPENDENT PROTEIN TRANSLOCASE PROTEIN TATA"/>
    <property type="match status" value="1"/>
</dbReference>
<keyword evidence="6 9" id="KW-1133">Transmembrane helix</keyword>